<dbReference type="NCBIfam" id="TIGR00380">
    <property type="entry name" value="cobal_cbiB"/>
    <property type="match status" value="1"/>
</dbReference>
<proteinExistence type="inferred from homology"/>
<dbReference type="Proteomes" id="UP000598467">
    <property type="component" value="Unassembled WGS sequence"/>
</dbReference>
<accession>A0A926S8B3</accession>
<dbReference type="HAMAP" id="MF_00024">
    <property type="entry name" value="CobD_CbiB"/>
    <property type="match status" value="1"/>
</dbReference>
<dbReference type="InterPro" id="IPR004485">
    <property type="entry name" value="Cobalamin_biosynth_CobD/CbiB"/>
</dbReference>
<dbReference type="GO" id="GO:0015420">
    <property type="term" value="F:ABC-type vitamin B12 transporter activity"/>
    <property type="evidence" value="ECO:0007669"/>
    <property type="project" value="UniProtKB-UniRule"/>
</dbReference>
<keyword evidence="4 9" id="KW-1003">Cell membrane</keyword>
<evidence type="ECO:0000313" key="11">
    <source>
        <dbReference type="Proteomes" id="UP000598467"/>
    </source>
</evidence>
<feature type="transmembrane region" description="Helical" evidence="9">
    <location>
        <begin position="61"/>
        <end position="81"/>
    </location>
</feature>
<evidence type="ECO:0000256" key="1">
    <source>
        <dbReference type="ARBA" id="ARBA00004651"/>
    </source>
</evidence>
<dbReference type="PANTHER" id="PTHR34308">
    <property type="entry name" value="COBALAMIN BIOSYNTHESIS PROTEIN CBIB"/>
    <property type="match status" value="1"/>
</dbReference>
<sequence length="332" mass="35114">MLLFPDALFLLFAALIADALIGDPDLLWRRWPHPVVLIGKLIGFLDVSLNKPVFSRGRRKLFGTLTLILLIVTGFIIGYAIDYGARLLPFGQVLTVAVAAVFLAQKSLYQHIAAVRGGLLNDGLAGGRKAVAMIVGRDPQTLDESGVSRASIESCAENFSDGVVAPVFWFAVLGLPGLIAYKAVNTADSMIGHKTEQYRAFGWAAARFDDLINLPASRLSGLLIALSAPLAGGSPNKAFRTIRQDAGKHRSPNAGWPEAAMAGALDIALAGPRSYPGYTVEDPFLNANGRKAATVQDISRALNLLKGSCVLLALFVLVLAAAIAAVNGTAVI</sequence>
<dbReference type="EMBL" id="JABFCZ010000034">
    <property type="protein sequence ID" value="MBD1549295.1"/>
    <property type="molecule type" value="Genomic_DNA"/>
</dbReference>
<evidence type="ECO:0000256" key="6">
    <source>
        <dbReference type="ARBA" id="ARBA00022692"/>
    </source>
</evidence>
<evidence type="ECO:0000256" key="3">
    <source>
        <dbReference type="ARBA" id="ARBA00006263"/>
    </source>
</evidence>
<dbReference type="AlphaFoldDB" id="A0A926S8B3"/>
<dbReference type="RefSeq" id="WP_190293984.1">
    <property type="nucleotide sequence ID" value="NZ_JABFCZ010000034.1"/>
</dbReference>
<dbReference type="GO" id="GO:0048472">
    <property type="term" value="F:threonine-phosphate decarboxylase activity"/>
    <property type="evidence" value="ECO:0007669"/>
    <property type="project" value="InterPro"/>
</dbReference>
<protein>
    <recommendedName>
        <fullName evidence="9">Cobalamin biosynthesis protein CobD</fullName>
    </recommendedName>
</protein>
<evidence type="ECO:0000256" key="8">
    <source>
        <dbReference type="ARBA" id="ARBA00023136"/>
    </source>
</evidence>
<evidence type="ECO:0000256" key="4">
    <source>
        <dbReference type="ARBA" id="ARBA00022475"/>
    </source>
</evidence>
<gene>
    <name evidence="9" type="primary">cobD</name>
    <name evidence="10" type="ORF">HK439_23795</name>
</gene>
<comment type="caution">
    <text evidence="10">The sequence shown here is derived from an EMBL/GenBank/DDBJ whole genome shotgun (WGS) entry which is preliminary data.</text>
</comment>
<dbReference type="Pfam" id="PF03186">
    <property type="entry name" value="CobD_Cbib"/>
    <property type="match status" value="1"/>
</dbReference>
<comment type="subcellular location">
    <subcellularLocation>
        <location evidence="1 9">Cell membrane</location>
        <topology evidence="1 9">Multi-pass membrane protein</topology>
    </subcellularLocation>
</comment>
<dbReference type="GO" id="GO:0005886">
    <property type="term" value="C:plasma membrane"/>
    <property type="evidence" value="ECO:0007669"/>
    <property type="project" value="UniProtKB-SubCell"/>
</dbReference>
<organism evidence="10 11">
    <name type="scientific">Roseibium aggregatum</name>
    <dbReference type="NCBI Taxonomy" id="187304"/>
    <lineage>
        <taxon>Bacteria</taxon>
        <taxon>Pseudomonadati</taxon>
        <taxon>Pseudomonadota</taxon>
        <taxon>Alphaproteobacteria</taxon>
        <taxon>Hyphomicrobiales</taxon>
        <taxon>Stappiaceae</taxon>
        <taxon>Roseibium</taxon>
    </lineage>
</organism>
<dbReference type="GO" id="GO:0009236">
    <property type="term" value="P:cobalamin biosynthetic process"/>
    <property type="evidence" value="ECO:0007669"/>
    <property type="project" value="UniProtKB-UniRule"/>
</dbReference>
<comment type="caution">
    <text evidence="9">Lacks conserved residue(s) required for the propagation of feature annotation.</text>
</comment>
<keyword evidence="6 9" id="KW-0812">Transmembrane</keyword>
<keyword evidence="8 9" id="KW-0472">Membrane</keyword>
<evidence type="ECO:0000256" key="7">
    <source>
        <dbReference type="ARBA" id="ARBA00022989"/>
    </source>
</evidence>
<comment type="pathway">
    <text evidence="2 9">Cofactor biosynthesis; adenosylcobalamin biosynthesis.</text>
</comment>
<evidence type="ECO:0000256" key="9">
    <source>
        <dbReference type="HAMAP-Rule" id="MF_00024"/>
    </source>
</evidence>
<evidence type="ECO:0000313" key="10">
    <source>
        <dbReference type="EMBL" id="MBD1549295.1"/>
    </source>
</evidence>
<keyword evidence="7 9" id="KW-1133">Transmembrane helix</keyword>
<reference evidence="10" key="1">
    <citation type="submission" date="2020-05" db="EMBL/GenBank/DDBJ databases">
        <title>Identification of trans-AT polyketide cluster in two marine bacteria, producers of a novel glutaramide-containing polyketide sesbanimide D and analogs.</title>
        <authorList>
            <person name="Kacar D."/>
            <person name="Rodriguez P."/>
            <person name="Canedo L."/>
            <person name="Gonzalez E."/>
            <person name="Galan B."/>
            <person name="De La Calle F."/>
            <person name="Garcia J.L."/>
        </authorList>
    </citation>
    <scope>NUCLEOTIDE SEQUENCE</scope>
    <source>
        <strain evidence="10">PHM038</strain>
    </source>
</reference>
<feature type="transmembrane region" description="Helical" evidence="9">
    <location>
        <begin position="87"/>
        <end position="104"/>
    </location>
</feature>
<comment type="similarity">
    <text evidence="3 9">Belongs to the CobD/CbiB family.</text>
</comment>
<comment type="function">
    <text evidence="9">Converts cobyric acid to cobinamide by the addition of aminopropanol on the F carboxylic group.</text>
</comment>
<dbReference type="PANTHER" id="PTHR34308:SF1">
    <property type="entry name" value="COBALAMIN BIOSYNTHESIS PROTEIN CBIB"/>
    <property type="match status" value="1"/>
</dbReference>
<evidence type="ECO:0000256" key="2">
    <source>
        <dbReference type="ARBA" id="ARBA00004953"/>
    </source>
</evidence>
<keyword evidence="5 9" id="KW-0169">Cobalamin biosynthesis</keyword>
<name>A0A926S8B3_9HYPH</name>
<feature type="transmembrane region" description="Helical" evidence="9">
    <location>
        <begin position="309"/>
        <end position="330"/>
    </location>
</feature>
<evidence type="ECO:0000256" key="5">
    <source>
        <dbReference type="ARBA" id="ARBA00022573"/>
    </source>
</evidence>